<dbReference type="STRING" id="314283.MED297_01755"/>
<dbReference type="GO" id="GO:0006083">
    <property type="term" value="P:acetate metabolic process"/>
    <property type="evidence" value="ECO:0007669"/>
    <property type="project" value="InterPro"/>
</dbReference>
<proteinExistence type="predicted"/>
<dbReference type="SUPFAM" id="SSF100950">
    <property type="entry name" value="NagB/RpiA/CoA transferase-like"/>
    <property type="match status" value="1"/>
</dbReference>
<dbReference type="EMBL" id="AAOE01000004">
    <property type="protein sequence ID" value="EAR10506.1"/>
    <property type="molecule type" value="Genomic_DNA"/>
</dbReference>
<dbReference type="Gene3D" id="3.30.750.70">
    <property type="entry name" value="4-hydroxybutyrate coenzyme like domains"/>
    <property type="match status" value="1"/>
</dbReference>
<feature type="domain" description="Acetyl-CoA hydrolase/transferase C-terminal" evidence="1">
    <location>
        <begin position="441"/>
        <end position="604"/>
    </location>
</feature>
<evidence type="ECO:0000313" key="2">
    <source>
        <dbReference type="EMBL" id="EAR10506.1"/>
    </source>
</evidence>
<comment type="caution">
    <text evidence="2">The sequence shown here is derived from an EMBL/GenBank/DDBJ whole genome shotgun (WGS) entry which is preliminary data.</text>
</comment>
<dbReference type="GO" id="GO:0016787">
    <property type="term" value="F:hydrolase activity"/>
    <property type="evidence" value="ECO:0007669"/>
    <property type="project" value="UniProtKB-KW"/>
</dbReference>
<evidence type="ECO:0000313" key="3">
    <source>
        <dbReference type="Proteomes" id="UP000005953"/>
    </source>
</evidence>
<keyword evidence="2" id="KW-0378">Hydrolase</keyword>
<name>A4BC21_9GAMM</name>
<reference evidence="2 3" key="1">
    <citation type="submission" date="2006-02" db="EMBL/GenBank/DDBJ databases">
        <authorList>
            <person name="Pinhassi J."/>
            <person name="Pedros-Alio C."/>
            <person name="Ferriera S."/>
            <person name="Johnson J."/>
            <person name="Kravitz S."/>
            <person name="Halpern A."/>
            <person name="Remington K."/>
            <person name="Beeson K."/>
            <person name="Tran B."/>
            <person name="Rogers Y.-H."/>
            <person name="Friedman R."/>
            <person name="Venter J.C."/>
        </authorList>
    </citation>
    <scope>NUCLEOTIDE SEQUENCE [LARGE SCALE GENOMIC DNA]</scope>
    <source>
        <strain evidence="2 3">MED297</strain>
    </source>
</reference>
<dbReference type="InterPro" id="IPR037171">
    <property type="entry name" value="NagB/RpiA_transferase-like"/>
</dbReference>
<keyword evidence="3" id="KW-1185">Reference proteome</keyword>
<dbReference type="Proteomes" id="UP000005953">
    <property type="component" value="Unassembled WGS sequence"/>
</dbReference>
<dbReference type="InterPro" id="IPR038460">
    <property type="entry name" value="AcetylCoA_hyd_C_sf"/>
</dbReference>
<evidence type="ECO:0000259" key="1">
    <source>
        <dbReference type="Pfam" id="PF13336"/>
    </source>
</evidence>
<dbReference type="Gene3D" id="3.40.1080.20">
    <property type="entry name" value="Acetyl-CoA hydrolase/transferase C-terminal domain"/>
    <property type="match status" value="1"/>
</dbReference>
<dbReference type="AlphaFoldDB" id="A4BC21"/>
<dbReference type="PANTHER" id="PTHR21432">
    <property type="entry name" value="ACETYL-COA HYDROLASE-RELATED"/>
    <property type="match status" value="1"/>
</dbReference>
<protein>
    <submittedName>
        <fullName evidence="2">Acetyl-CoA hydrolase</fullName>
    </submittedName>
</protein>
<dbReference type="RefSeq" id="WP_008046820.1">
    <property type="nucleotide sequence ID" value="NZ_CH724153.1"/>
</dbReference>
<dbReference type="OrthoDB" id="9801795at2"/>
<dbReference type="InterPro" id="IPR026888">
    <property type="entry name" value="AcetylCoA_hyd_C"/>
</dbReference>
<dbReference type="HOGENOM" id="CLU_442578_0_0_6"/>
<dbReference type="Pfam" id="PF13336">
    <property type="entry name" value="AcetylCoA_hyd_C"/>
    <property type="match status" value="1"/>
</dbReference>
<accession>A4BC21</accession>
<sequence>MNKSFTPSADTDLNSLAQSLFDALDGHIVMGVPIGIGKATHLINALYGVAKNNPTYSLEIQTALSLGRPPLKSDLEKRLLTPFFERQFQGVPELDYVLDGRKGRIPDNIRIVEFYFKPGEMLHNPKAQQNALSANYTHVARDIVTRGVNLVTQMISKRTDGDQVRYSLSCNPDVTLDLQPMMKAQSEKDGKPRFMIAQVNEQLPFMPNDAEVSAEFFDHIVDQPDLYSPIFATPQQPISPTDHMIGLYTSALVKDAGTLQIGIGSLGDAVVNALRVRHQHNAEYRRLFDTQSALERFPVLQTDGDLHTFEEGLYGNTEMLVSGYMELIKGDILKRRVYDDLAIQTLINQGLKADAISREWIIALREMNRLQSPLTTEDVEWLKHWGIFQSHVTLQDQQLHAHDQQCSANPDSAEVLAWLEEHALATHLNHARLIHAGFFVGNAHFYEDLRRMDDEQLNEINMTTVSYTNQLLGDEALKLAQRKHARFINACMKMTLSGAAVSDGLADGKVVSGVGGQFNFVSMALDTPDARSILMMRSTKFKGNKVVSNIVFNYAHATVPRHMRDIVVTEYGVADLRAKNDEEIVDALLKITDSRFQAGLIREAKKAGKLPKHYRLPKWATQNTPEKVQATLSGQAATFFPPFPFGKELTDEEVAIGGALKRLKHKLSAVWPLIPALLTPIKDSHIQANLPYLKRMGLEQPNNIREKVFRRLLLSQLPVKETTSASNART</sequence>
<gene>
    <name evidence="2" type="ORF">MED297_01755</name>
</gene>
<dbReference type="GO" id="GO:0008775">
    <property type="term" value="F:acetate CoA-transferase activity"/>
    <property type="evidence" value="ECO:0007669"/>
    <property type="project" value="InterPro"/>
</dbReference>
<dbReference type="PANTHER" id="PTHR21432:SF20">
    <property type="entry name" value="ACETYL-COA HYDROLASE"/>
    <property type="match status" value="1"/>
</dbReference>
<organism evidence="2 3">
    <name type="scientific">Reinekea blandensis MED297</name>
    <dbReference type="NCBI Taxonomy" id="314283"/>
    <lineage>
        <taxon>Bacteria</taxon>
        <taxon>Pseudomonadati</taxon>
        <taxon>Pseudomonadota</taxon>
        <taxon>Gammaproteobacteria</taxon>
        <taxon>Oceanospirillales</taxon>
        <taxon>Saccharospirillaceae</taxon>
        <taxon>Reinekea</taxon>
    </lineage>
</organism>
<dbReference type="InterPro" id="IPR046433">
    <property type="entry name" value="ActCoA_hydro"/>
</dbReference>